<evidence type="ECO:0000259" key="1">
    <source>
        <dbReference type="Pfam" id="PF00155"/>
    </source>
</evidence>
<dbReference type="AlphaFoldDB" id="A0AAJ0CY96"/>
<dbReference type="CDD" id="cd00609">
    <property type="entry name" value="AAT_like"/>
    <property type="match status" value="1"/>
</dbReference>
<dbReference type="InterPro" id="IPR015422">
    <property type="entry name" value="PyrdxlP-dep_Trfase_small"/>
</dbReference>
<dbReference type="PANTHER" id="PTHR43510:SF1">
    <property type="entry name" value="AMINOTRANSFERASE FUNCTION, HYPOTHETICAL (EUROFUNG)"/>
    <property type="match status" value="1"/>
</dbReference>
<protein>
    <recommendedName>
        <fullName evidence="1">Aminotransferase class I/classII large domain-containing protein</fullName>
    </recommendedName>
</protein>
<dbReference type="GO" id="GO:0030170">
    <property type="term" value="F:pyridoxal phosphate binding"/>
    <property type="evidence" value="ECO:0007669"/>
    <property type="project" value="InterPro"/>
</dbReference>
<evidence type="ECO:0000313" key="2">
    <source>
        <dbReference type="EMBL" id="KAK2612723.1"/>
    </source>
</evidence>
<dbReference type="InterPro" id="IPR015424">
    <property type="entry name" value="PyrdxlP-dep_Trfase"/>
</dbReference>
<name>A0AAJ0CY96_9HYPO</name>
<dbReference type="Gene3D" id="3.40.640.10">
    <property type="entry name" value="Type I PLP-dependent aspartate aminotransferase-like (Major domain)"/>
    <property type="match status" value="1"/>
</dbReference>
<dbReference type="PANTHER" id="PTHR43510">
    <property type="entry name" value="AMINOTRANSFERASE FUNCTION, HYPOTHETICAL (EUROFUNG)"/>
    <property type="match status" value="1"/>
</dbReference>
<evidence type="ECO:0000313" key="3">
    <source>
        <dbReference type="Proteomes" id="UP001251528"/>
    </source>
</evidence>
<reference evidence="2" key="1">
    <citation type="submission" date="2023-06" db="EMBL/GenBank/DDBJ databases">
        <title>Conoideocrella luteorostrata (Hypocreales: Clavicipitaceae), a potential biocontrol fungus for elongate hemlock scale in United States Christmas tree production areas.</title>
        <authorList>
            <person name="Barrett H."/>
            <person name="Lovett B."/>
            <person name="Macias A.M."/>
            <person name="Stajich J.E."/>
            <person name="Kasson M.T."/>
        </authorList>
    </citation>
    <scope>NUCLEOTIDE SEQUENCE</scope>
    <source>
        <strain evidence="2">ARSEF 14590</strain>
    </source>
</reference>
<dbReference type="Pfam" id="PF00155">
    <property type="entry name" value="Aminotran_1_2"/>
    <property type="match status" value="1"/>
</dbReference>
<dbReference type="Gene3D" id="3.90.1150.10">
    <property type="entry name" value="Aspartate Aminotransferase, domain 1"/>
    <property type="match status" value="1"/>
</dbReference>
<comment type="caution">
    <text evidence="2">The sequence shown here is derived from an EMBL/GenBank/DDBJ whole genome shotgun (WGS) entry which is preliminary data.</text>
</comment>
<accession>A0AAJ0CY96</accession>
<gene>
    <name evidence="2" type="ORF">QQS21_001174</name>
</gene>
<dbReference type="EMBL" id="JASWJB010000012">
    <property type="protein sequence ID" value="KAK2612723.1"/>
    <property type="molecule type" value="Genomic_DNA"/>
</dbReference>
<feature type="domain" description="Aminotransferase class I/classII large" evidence="1">
    <location>
        <begin position="56"/>
        <end position="350"/>
    </location>
</feature>
<proteinExistence type="predicted"/>
<dbReference type="InterPro" id="IPR004839">
    <property type="entry name" value="Aminotransferase_I/II_large"/>
</dbReference>
<organism evidence="2 3">
    <name type="scientific">Conoideocrella luteorostrata</name>
    <dbReference type="NCBI Taxonomy" id="1105319"/>
    <lineage>
        <taxon>Eukaryota</taxon>
        <taxon>Fungi</taxon>
        <taxon>Dikarya</taxon>
        <taxon>Ascomycota</taxon>
        <taxon>Pezizomycotina</taxon>
        <taxon>Sordariomycetes</taxon>
        <taxon>Hypocreomycetidae</taxon>
        <taxon>Hypocreales</taxon>
        <taxon>Clavicipitaceae</taxon>
        <taxon>Conoideocrella</taxon>
    </lineage>
</organism>
<dbReference type="InterPro" id="IPR015421">
    <property type="entry name" value="PyrdxlP-dep_Trfase_major"/>
</dbReference>
<dbReference type="SUPFAM" id="SSF53383">
    <property type="entry name" value="PLP-dependent transferases"/>
    <property type="match status" value="1"/>
</dbReference>
<keyword evidence="3" id="KW-1185">Reference proteome</keyword>
<sequence length="389" mass="43082">MEGIKDFELDKWIREQGPKCKVHFHASSAKVVSTNELRQLAATPGPDVFDPDLKLDYGPFEGSLRLRTRIAEIHSTPETSLTAENVIITPGSIMANFLVLQTLCKKGDHVICQYPTFGPLYLLPKHHGVDVSMWAMEEEKNWLPDIDKLGDLIRPNTKAIILNNPNNPVGKVLPREFLKQVGEIAKKSNIAVFCDEVFSPLFHSGSTPPPFVSLGYENGVSTGSMSKAYGLPGVRVGWVVSKNTALLHQIVVARDYTTISVSQLDDSVASFALSTDVLPNLMKRNLGFCKESIGILDEFVRRNKRCRWTKPEGGGLGFIQILEENGQPVDDFTFSKRVVEEAALCVVPCGYCFRDEGTDDFMGYLRFPLGDPDRLKAGLPLLEKILVSG</sequence>
<dbReference type="Proteomes" id="UP001251528">
    <property type="component" value="Unassembled WGS sequence"/>
</dbReference>